<feature type="domain" description="Cyclic nucleotide-binding" evidence="4">
    <location>
        <begin position="27"/>
        <end position="146"/>
    </location>
</feature>
<evidence type="ECO:0000256" key="3">
    <source>
        <dbReference type="ARBA" id="ARBA00023163"/>
    </source>
</evidence>
<keyword evidence="2" id="KW-0238">DNA-binding</keyword>
<dbReference type="InterPro" id="IPR018490">
    <property type="entry name" value="cNMP-bd_dom_sf"/>
</dbReference>
<keyword evidence="3" id="KW-0804">Transcription</keyword>
<feature type="domain" description="HTH crp-type" evidence="5">
    <location>
        <begin position="160"/>
        <end position="233"/>
    </location>
</feature>
<dbReference type="SMART" id="SM00419">
    <property type="entry name" value="HTH_CRP"/>
    <property type="match status" value="1"/>
</dbReference>
<dbReference type="AlphaFoldDB" id="A0AB39XBW1"/>
<dbReference type="PANTHER" id="PTHR24567:SF68">
    <property type="entry name" value="DNA-BINDING TRANSCRIPTIONAL DUAL REGULATOR CRP"/>
    <property type="match status" value="1"/>
</dbReference>
<dbReference type="Gene3D" id="2.60.120.10">
    <property type="entry name" value="Jelly Rolls"/>
    <property type="match status" value="1"/>
</dbReference>
<dbReference type="SUPFAM" id="SSF51206">
    <property type="entry name" value="cAMP-binding domain-like"/>
    <property type="match status" value="1"/>
</dbReference>
<proteinExistence type="predicted"/>
<evidence type="ECO:0000313" key="6">
    <source>
        <dbReference type="EMBL" id="XDV55365.1"/>
    </source>
</evidence>
<evidence type="ECO:0000256" key="2">
    <source>
        <dbReference type="ARBA" id="ARBA00023125"/>
    </source>
</evidence>
<evidence type="ECO:0000256" key="1">
    <source>
        <dbReference type="ARBA" id="ARBA00023015"/>
    </source>
</evidence>
<dbReference type="SUPFAM" id="SSF46785">
    <property type="entry name" value="Winged helix' DNA-binding domain"/>
    <property type="match status" value="1"/>
</dbReference>
<dbReference type="SMART" id="SM00100">
    <property type="entry name" value="cNMP"/>
    <property type="match status" value="1"/>
</dbReference>
<evidence type="ECO:0000259" key="5">
    <source>
        <dbReference type="PROSITE" id="PS51063"/>
    </source>
</evidence>
<dbReference type="InterPro" id="IPR012318">
    <property type="entry name" value="HTH_CRP"/>
</dbReference>
<dbReference type="PANTHER" id="PTHR24567">
    <property type="entry name" value="CRP FAMILY TRANSCRIPTIONAL REGULATORY PROTEIN"/>
    <property type="match status" value="1"/>
</dbReference>
<dbReference type="CDD" id="cd00092">
    <property type="entry name" value="HTH_CRP"/>
    <property type="match status" value="1"/>
</dbReference>
<sequence length="240" mass="26118">MAAATLRATAGIMLAESDTLVGSLPGLLDPLSEADRRRVLAIGRKEVLQTGKHVWRQGDTQNGIYLIESGRIRSYAAPSGREVTLAYWFAGNFVGGPDLFGAGAHMWSSVAVEHSRLLFLPGAALRELALQSASIAVALLDALAFKARCYSAMAQMLGTRSVTERLQRLLIFLSNIYGSQQGRDIVIGIPFTHGDLANLTGATRQWVTVQLSRMQARGIIRYDRGQIVILNLRALDLELV</sequence>
<evidence type="ECO:0000259" key="4">
    <source>
        <dbReference type="PROSITE" id="PS50042"/>
    </source>
</evidence>
<dbReference type="Pfam" id="PF00027">
    <property type="entry name" value="cNMP_binding"/>
    <property type="match status" value="1"/>
</dbReference>
<dbReference type="InterPro" id="IPR036390">
    <property type="entry name" value="WH_DNA-bd_sf"/>
</dbReference>
<dbReference type="PROSITE" id="PS51063">
    <property type="entry name" value="HTH_CRP_2"/>
    <property type="match status" value="1"/>
</dbReference>
<dbReference type="RefSeq" id="WP_369719816.1">
    <property type="nucleotide sequence ID" value="NZ_CP165734.1"/>
</dbReference>
<organism evidence="6">
    <name type="scientific">Bradyrhizobium sp. LLZ17</name>
    <dbReference type="NCBI Taxonomy" id="3239388"/>
    <lineage>
        <taxon>Bacteria</taxon>
        <taxon>Pseudomonadati</taxon>
        <taxon>Pseudomonadota</taxon>
        <taxon>Alphaproteobacteria</taxon>
        <taxon>Hyphomicrobiales</taxon>
        <taxon>Nitrobacteraceae</taxon>
        <taxon>Bradyrhizobium</taxon>
    </lineage>
</organism>
<dbReference type="InterPro" id="IPR014710">
    <property type="entry name" value="RmlC-like_jellyroll"/>
</dbReference>
<name>A0AB39XBW1_9BRAD</name>
<dbReference type="EMBL" id="CP165734">
    <property type="protein sequence ID" value="XDV55365.1"/>
    <property type="molecule type" value="Genomic_DNA"/>
</dbReference>
<reference evidence="6" key="1">
    <citation type="submission" date="2024-08" db="EMBL/GenBank/DDBJ databases">
        <authorList>
            <person name="Chaddad Z."/>
            <person name="Lamrabet M."/>
            <person name="Bouhnik O."/>
            <person name="Alami S."/>
            <person name="Wipf D."/>
            <person name="Courty P.E."/>
            <person name="Missbah El Idrissi M."/>
        </authorList>
    </citation>
    <scope>NUCLEOTIDE SEQUENCE</scope>
    <source>
        <strain evidence="6">LLZ17</strain>
    </source>
</reference>
<dbReference type="GO" id="GO:0003677">
    <property type="term" value="F:DNA binding"/>
    <property type="evidence" value="ECO:0007669"/>
    <property type="project" value="UniProtKB-KW"/>
</dbReference>
<dbReference type="GO" id="GO:0003700">
    <property type="term" value="F:DNA-binding transcription factor activity"/>
    <property type="evidence" value="ECO:0007669"/>
    <property type="project" value="TreeGrafter"/>
</dbReference>
<dbReference type="GO" id="GO:0005829">
    <property type="term" value="C:cytosol"/>
    <property type="evidence" value="ECO:0007669"/>
    <property type="project" value="TreeGrafter"/>
</dbReference>
<dbReference type="PROSITE" id="PS50042">
    <property type="entry name" value="CNMP_BINDING_3"/>
    <property type="match status" value="1"/>
</dbReference>
<dbReference type="Pfam" id="PF13545">
    <property type="entry name" value="HTH_Crp_2"/>
    <property type="match status" value="1"/>
</dbReference>
<dbReference type="InterPro" id="IPR000595">
    <property type="entry name" value="cNMP-bd_dom"/>
</dbReference>
<keyword evidence="1" id="KW-0805">Transcription regulation</keyword>
<accession>A0AB39XBW1</accession>
<dbReference type="CDD" id="cd00038">
    <property type="entry name" value="CAP_ED"/>
    <property type="match status" value="1"/>
</dbReference>
<dbReference type="InterPro" id="IPR050397">
    <property type="entry name" value="Env_Response_Regulators"/>
</dbReference>
<gene>
    <name evidence="6" type="ORF">AB8Z38_21470</name>
</gene>
<protein>
    <submittedName>
        <fullName evidence="6">Crp/Fnr family transcriptional regulator</fullName>
    </submittedName>
</protein>